<dbReference type="OrthoDB" id="6475849at2759"/>
<dbReference type="InterPro" id="IPR024079">
    <property type="entry name" value="MetalloPept_cat_dom_sf"/>
</dbReference>
<keyword evidence="3" id="KW-1185">Reference proteome</keyword>
<organism evidence="2 3">
    <name type="scientific">Rhizopus stolonifer</name>
    <name type="common">Rhizopus nigricans</name>
    <dbReference type="NCBI Taxonomy" id="4846"/>
    <lineage>
        <taxon>Eukaryota</taxon>
        <taxon>Fungi</taxon>
        <taxon>Fungi incertae sedis</taxon>
        <taxon>Mucoromycota</taxon>
        <taxon>Mucoromycotina</taxon>
        <taxon>Mucoromycetes</taxon>
        <taxon>Mucorales</taxon>
        <taxon>Mucorineae</taxon>
        <taxon>Rhizopodaceae</taxon>
        <taxon>Rhizopus</taxon>
    </lineage>
</organism>
<reference evidence="2 3" key="1">
    <citation type="journal article" date="2018" name="G3 (Bethesda)">
        <title>Phylogenetic and Phylogenomic Definition of Rhizopus Species.</title>
        <authorList>
            <person name="Gryganskyi A.P."/>
            <person name="Golan J."/>
            <person name="Dolatabadi S."/>
            <person name="Mondo S."/>
            <person name="Robb S."/>
            <person name="Idnurm A."/>
            <person name="Muszewska A."/>
            <person name="Steczkiewicz K."/>
            <person name="Masonjones S."/>
            <person name="Liao H.L."/>
            <person name="Gajdeczka M.T."/>
            <person name="Anike F."/>
            <person name="Vuek A."/>
            <person name="Anishchenko I.M."/>
            <person name="Voigt K."/>
            <person name="de Hoog G.S."/>
            <person name="Smith M.E."/>
            <person name="Heitman J."/>
            <person name="Vilgalys R."/>
            <person name="Stajich J.E."/>
        </authorList>
    </citation>
    <scope>NUCLEOTIDE SEQUENCE [LARGE SCALE GENOMIC DNA]</scope>
    <source>
        <strain evidence="2 3">LSU 92-RS-03</strain>
    </source>
</reference>
<dbReference type="PROSITE" id="PS51885">
    <property type="entry name" value="NEPRILYSIN"/>
    <property type="match status" value="1"/>
</dbReference>
<dbReference type="Pfam" id="PF05649">
    <property type="entry name" value="Peptidase_M13_N"/>
    <property type="match status" value="1"/>
</dbReference>
<accession>A0A367IPV4</accession>
<dbReference type="AlphaFoldDB" id="A0A367IPV4"/>
<protein>
    <recommendedName>
        <fullName evidence="1">Peptidase M13 N-terminal domain-containing protein</fullName>
    </recommendedName>
</protein>
<dbReference type="GO" id="GO:0016485">
    <property type="term" value="P:protein processing"/>
    <property type="evidence" value="ECO:0007669"/>
    <property type="project" value="TreeGrafter"/>
</dbReference>
<dbReference type="Proteomes" id="UP000253551">
    <property type="component" value="Unassembled WGS sequence"/>
</dbReference>
<dbReference type="GO" id="GO:0004222">
    <property type="term" value="F:metalloendopeptidase activity"/>
    <property type="evidence" value="ECO:0007669"/>
    <property type="project" value="InterPro"/>
</dbReference>
<dbReference type="PANTHER" id="PTHR11733">
    <property type="entry name" value="ZINC METALLOPROTEASE FAMILY M13 NEPRILYSIN-RELATED"/>
    <property type="match status" value="1"/>
</dbReference>
<dbReference type="InterPro" id="IPR000718">
    <property type="entry name" value="Peptidase_M13"/>
</dbReference>
<dbReference type="STRING" id="4846.A0A367IPV4"/>
<dbReference type="CDD" id="cd08662">
    <property type="entry name" value="M13"/>
    <property type="match status" value="1"/>
</dbReference>
<feature type="domain" description="Peptidase M13 N-terminal" evidence="1">
    <location>
        <begin position="44"/>
        <end position="457"/>
    </location>
</feature>
<proteinExistence type="predicted"/>
<comment type="caution">
    <text evidence="2">The sequence shown here is derived from an EMBL/GenBank/DDBJ whole genome shotgun (WGS) entry which is preliminary data.</text>
</comment>
<dbReference type="GO" id="GO:0005886">
    <property type="term" value="C:plasma membrane"/>
    <property type="evidence" value="ECO:0007669"/>
    <property type="project" value="TreeGrafter"/>
</dbReference>
<dbReference type="EMBL" id="PJQM01006418">
    <property type="protein sequence ID" value="RCH79708.1"/>
    <property type="molecule type" value="Genomic_DNA"/>
</dbReference>
<feature type="non-terminal residue" evidence="2">
    <location>
        <position position="1"/>
    </location>
</feature>
<dbReference type="Gene3D" id="3.40.390.10">
    <property type="entry name" value="Collagenase (Catalytic Domain)"/>
    <property type="match status" value="1"/>
</dbReference>
<dbReference type="Gene3D" id="1.10.1380.10">
    <property type="entry name" value="Neutral endopeptidase , domain2"/>
    <property type="match status" value="1"/>
</dbReference>
<dbReference type="InterPro" id="IPR042089">
    <property type="entry name" value="Peptidase_M13_dom_2"/>
</dbReference>
<dbReference type="InterPro" id="IPR008753">
    <property type="entry name" value="Peptidase_M13_N"/>
</dbReference>
<name>A0A367IPV4_RHIST</name>
<feature type="non-terminal residue" evidence="2">
    <location>
        <position position="509"/>
    </location>
</feature>
<sequence>PENPSPPTVPSPPGTNTTAPLCITPECVLTAAQILQDVDLTLDPCDDFYQYTCSKWEQTHEIPDGKSSINAFVSLINQNKEALRSIFAGSFDDFYDRTHISVSGHLPDPEKPIDKQNFEKVKDLYDSCMNEALIDKRGAEPIYPLLKDIRDQFPASSNPAETRRLTQTLSFLANRDIGSLFEIMVDADPKDPTINSLQLYQSGLTLPTKVYYTQEDTVKALTETIADTLAVVYRGKSALAAELFGEYDLRITARTIVEFEKKLAKISQLPEEFQDPEATYNPMTLSELAKIAPNVDWGLYVSHLLPPNAPHPGKVVVTSPAYISNVSSLLLEKESARTLQAYFSWRAIFGYSEALGEEIRAPIRRLTSRLIGTNPKSIKPRWDTCLDEVNNALGFMAGRYYVIDKFGGKAKERADEFVNSIKQVFLDRLPGLEWIDKETRQKAEEKVDKLIRKVGYPNTTPNVMSPVSLSGYYGDLTITPHEYFDNYVSARKFDVLSQWRQVGKTPDRS</sequence>
<evidence type="ECO:0000313" key="3">
    <source>
        <dbReference type="Proteomes" id="UP000253551"/>
    </source>
</evidence>
<evidence type="ECO:0000313" key="2">
    <source>
        <dbReference type="EMBL" id="RCH79708.1"/>
    </source>
</evidence>
<gene>
    <name evidence="2" type="ORF">CU098_000718</name>
</gene>
<dbReference type="SUPFAM" id="SSF55486">
    <property type="entry name" value="Metalloproteases ('zincins'), catalytic domain"/>
    <property type="match status" value="1"/>
</dbReference>
<dbReference type="PANTHER" id="PTHR11733:SF167">
    <property type="entry name" value="FI17812P1-RELATED"/>
    <property type="match status" value="1"/>
</dbReference>
<evidence type="ECO:0000259" key="1">
    <source>
        <dbReference type="Pfam" id="PF05649"/>
    </source>
</evidence>